<name>A0A7J8S8D9_GOSDV</name>
<protein>
    <submittedName>
        <fullName evidence="1">Uncharacterized protein</fullName>
    </submittedName>
</protein>
<evidence type="ECO:0000313" key="2">
    <source>
        <dbReference type="Proteomes" id="UP000593561"/>
    </source>
</evidence>
<gene>
    <name evidence="1" type="ORF">Godav_007426</name>
</gene>
<dbReference type="EMBL" id="JABFAC010000008">
    <property type="protein sequence ID" value="MBA0621836.1"/>
    <property type="molecule type" value="Genomic_DNA"/>
</dbReference>
<dbReference type="AlphaFoldDB" id="A0A7J8S8D9"/>
<comment type="caution">
    <text evidence="1">The sequence shown here is derived from an EMBL/GenBank/DDBJ whole genome shotgun (WGS) entry which is preliminary data.</text>
</comment>
<sequence length="20" mass="2327">MDLNYFGLKGGNWLSWNVIV</sequence>
<accession>A0A7J8S8D9</accession>
<reference evidence="1 2" key="1">
    <citation type="journal article" date="2019" name="Genome Biol. Evol.">
        <title>Insights into the evolution of the New World diploid cottons (Gossypium, subgenus Houzingenia) based on genome sequencing.</title>
        <authorList>
            <person name="Grover C.E."/>
            <person name="Arick M.A. 2nd"/>
            <person name="Thrash A."/>
            <person name="Conover J.L."/>
            <person name="Sanders W.S."/>
            <person name="Peterson D.G."/>
            <person name="Frelichowski J.E."/>
            <person name="Scheffler J.A."/>
            <person name="Scheffler B.E."/>
            <person name="Wendel J.F."/>
        </authorList>
    </citation>
    <scope>NUCLEOTIDE SEQUENCE [LARGE SCALE GENOMIC DNA]</scope>
    <source>
        <strain evidence="1">27</strain>
        <tissue evidence="1">Leaf</tissue>
    </source>
</reference>
<proteinExistence type="predicted"/>
<organism evidence="1 2">
    <name type="scientific">Gossypium davidsonii</name>
    <name type="common">Davidson's cotton</name>
    <name type="synonym">Gossypium klotzschianum subsp. davidsonii</name>
    <dbReference type="NCBI Taxonomy" id="34287"/>
    <lineage>
        <taxon>Eukaryota</taxon>
        <taxon>Viridiplantae</taxon>
        <taxon>Streptophyta</taxon>
        <taxon>Embryophyta</taxon>
        <taxon>Tracheophyta</taxon>
        <taxon>Spermatophyta</taxon>
        <taxon>Magnoliopsida</taxon>
        <taxon>eudicotyledons</taxon>
        <taxon>Gunneridae</taxon>
        <taxon>Pentapetalae</taxon>
        <taxon>rosids</taxon>
        <taxon>malvids</taxon>
        <taxon>Malvales</taxon>
        <taxon>Malvaceae</taxon>
        <taxon>Malvoideae</taxon>
        <taxon>Gossypium</taxon>
    </lineage>
</organism>
<keyword evidence="2" id="KW-1185">Reference proteome</keyword>
<dbReference type="Proteomes" id="UP000593561">
    <property type="component" value="Unassembled WGS sequence"/>
</dbReference>
<evidence type="ECO:0000313" key="1">
    <source>
        <dbReference type="EMBL" id="MBA0621836.1"/>
    </source>
</evidence>